<organism evidence="2 3">
    <name type="scientific">Cudoniella acicularis</name>
    <dbReference type="NCBI Taxonomy" id="354080"/>
    <lineage>
        <taxon>Eukaryota</taxon>
        <taxon>Fungi</taxon>
        <taxon>Dikarya</taxon>
        <taxon>Ascomycota</taxon>
        <taxon>Pezizomycotina</taxon>
        <taxon>Leotiomycetes</taxon>
        <taxon>Helotiales</taxon>
        <taxon>Tricladiaceae</taxon>
        <taxon>Cudoniella</taxon>
    </lineage>
</organism>
<dbReference type="EMBL" id="JAAMPI010001510">
    <property type="protein sequence ID" value="KAF4624941.1"/>
    <property type="molecule type" value="Genomic_DNA"/>
</dbReference>
<dbReference type="OrthoDB" id="3783066at2759"/>
<keyword evidence="3" id="KW-1185">Reference proteome</keyword>
<evidence type="ECO:0000256" key="1">
    <source>
        <dbReference type="SAM" id="Phobius"/>
    </source>
</evidence>
<comment type="caution">
    <text evidence="2">The sequence shown here is derived from an EMBL/GenBank/DDBJ whole genome shotgun (WGS) entry which is preliminary data.</text>
</comment>
<keyword evidence="1" id="KW-0812">Transmembrane</keyword>
<feature type="transmembrane region" description="Helical" evidence="1">
    <location>
        <begin position="169"/>
        <end position="192"/>
    </location>
</feature>
<evidence type="ECO:0000313" key="2">
    <source>
        <dbReference type="EMBL" id="KAF4624941.1"/>
    </source>
</evidence>
<keyword evidence="1" id="KW-0472">Membrane</keyword>
<dbReference type="AlphaFoldDB" id="A0A8H4VW96"/>
<name>A0A8H4VW96_9HELO</name>
<gene>
    <name evidence="2" type="ORF">G7Y89_g13229</name>
</gene>
<dbReference type="Proteomes" id="UP000566819">
    <property type="component" value="Unassembled WGS sequence"/>
</dbReference>
<reference evidence="2 3" key="1">
    <citation type="submission" date="2020-03" db="EMBL/GenBank/DDBJ databases">
        <title>Draft Genome Sequence of Cudoniella acicularis.</title>
        <authorList>
            <person name="Buettner E."/>
            <person name="Kellner H."/>
        </authorList>
    </citation>
    <scope>NUCLEOTIDE SEQUENCE [LARGE SCALE GENOMIC DNA]</scope>
    <source>
        <strain evidence="2 3">DSM 108380</strain>
    </source>
</reference>
<proteinExistence type="predicted"/>
<accession>A0A8H4VW96</accession>
<sequence>MMSEVVETSTSTTPAEVGTLRLITPFQPETSVQWWVIVKKRKTLQLHLLNLSTSQTGATFIHSLRQKYESIKPTRPWWLTEPKISEAIVSPYCIGDPEVQDYPRDILITSNSYRPDLTDAFHNPNLLHSAASFIQLNKQFDIMRAHGVPGREDVSHSAILITNDVNNCILLWVIVFMILFSVIIGIVAGLLVDSSFGVAISTGLIGLFALIQGCIFVADK</sequence>
<protein>
    <submittedName>
        <fullName evidence="2">Uncharacterized protein</fullName>
    </submittedName>
</protein>
<keyword evidence="1" id="KW-1133">Transmembrane helix</keyword>
<feature type="transmembrane region" description="Helical" evidence="1">
    <location>
        <begin position="198"/>
        <end position="218"/>
    </location>
</feature>
<evidence type="ECO:0000313" key="3">
    <source>
        <dbReference type="Proteomes" id="UP000566819"/>
    </source>
</evidence>